<feature type="region of interest" description="Disordered" evidence="1">
    <location>
        <begin position="183"/>
        <end position="245"/>
    </location>
</feature>
<feature type="compositionally biased region" description="Basic and acidic residues" evidence="1">
    <location>
        <begin position="198"/>
        <end position="211"/>
    </location>
</feature>
<evidence type="ECO:0000313" key="3">
    <source>
        <dbReference type="Proteomes" id="UP001363622"/>
    </source>
</evidence>
<comment type="caution">
    <text evidence="2">The sequence shown here is derived from an EMBL/GenBank/DDBJ whole genome shotgun (WGS) entry which is preliminary data.</text>
</comment>
<evidence type="ECO:0000256" key="1">
    <source>
        <dbReference type="SAM" id="MobiDB-lite"/>
    </source>
</evidence>
<gene>
    <name evidence="2" type="ORF">IWZ03DRAFT_95983</name>
</gene>
<evidence type="ECO:0000313" key="2">
    <source>
        <dbReference type="EMBL" id="KAK7521503.1"/>
    </source>
</evidence>
<feature type="region of interest" description="Disordered" evidence="1">
    <location>
        <begin position="1"/>
        <end position="23"/>
    </location>
</feature>
<proteinExistence type="predicted"/>
<keyword evidence="3" id="KW-1185">Reference proteome</keyword>
<reference evidence="2 3" key="1">
    <citation type="submission" date="2024-04" db="EMBL/GenBank/DDBJ databases">
        <title>Phyllosticta paracitricarpa is synonymous to the EU quarantine fungus P. citricarpa based on phylogenomic analyses.</title>
        <authorList>
            <consortium name="Lawrence Berkeley National Laboratory"/>
            <person name="Van Ingen-Buijs V.A."/>
            <person name="Van Westerhoven A.C."/>
            <person name="Haridas S."/>
            <person name="Skiadas P."/>
            <person name="Martin F."/>
            <person name="Groenewald J.Z."/>
            <person name="Crous P.W."/>
            <person name="Seidl M.F."/>
        </authorList>
    </citation>
    <scope>NUCLEOTIDE SEQUENCE [LARGE SCALE GENOMIC DNA]</scope>
    <source>
        <strain evidence="2 3">CBS 123371</strain>
    </source>
</reference>
<feature type="region of interest" description="Disordered" evidence="1">
    <location>
        <begin position="63"/>
        <end position="170"/>
    </location>
</feature>
<accession>A0ABR1KTI8</accession>
<sequence>MASVGRRLVQLDPTEADRRERLPPREEWVTADRILGNDDWREREQEVEDCRRRRRGAQWVREEVDDARDQATVAEDREVSQCLRESWNESRETVPARPETPQEQEGTDRDASDPQALALRLEEAARQQFPKAEIEVSHPAEACESTAWEGQGQDRDYGQQPAISRHMSQVSGDIKSFFSRRTSQLAQHLRGDGSGSTETREHSKTRPERPRRYGFIKSKKEKPPMVTRTSDTREPYHRPTNAQTR</sequence>
<dbReference type="EMBL" id="JBBPHU010000002">
    <property type="protein sequence ID" value="KAK7521503.1"/>
    <property type="molecule type" value="Genomic_DNA"/>
</dbReference>
<protein>
    <submittedName>
        <fullName evidence="2">Uncharacterized protein</fullName>
    </submittedName>
</protein>
<name>A0ABR1KTI8_9PEZI</name>
<dbReference type="Proteomes" id="UP001363622">
    <property type="component" value="Unassembled WGS sequence"/>
</dbReference>
<organism evidence="2 3">
    <name type="scientific">Phyllosticta citriasiana</name>
    <dbReference type="NCBI Taxonomy" id="595635"/>
    <lineage>
        <taxon>Eukaryota</taxon>
        <taxon>Fungi</taxon>
        <taxon>Dikarya</taxon>
        <taxon>Ascomycota</taxon>
        <taxon>Pezizomycotina</taxon>
        <taxon>Dothideomycetes</taxon>
        <taxon>Dothideomycetes incertae sedis</taxon>
        <taxon>Botryosphaeriales</taxon>
        <taxon>Phyllostictaceae</taxon>
        <taxon>Phyllosticta</taxon>
    </lineage>
</organism>